<dbReference type="PANTHER" id="PTHR31559:SF0">
    <property type="entry name" value="PYRIDOXAL 5'-PHOSPHATE SYNTHASE SUBUNIT SNO1-RELATED"/>
    <property type="match status" value="1"/>
</dbReference>
<dbReference type="PROSITE" id="PS51273">
    <property type="entry name" value="GATASE_TYPE_1"/>
    <property type="match status" value="1"/>
</dbReference>
<comment type="catalytic activity">
    <reaction evidence="7">
        <text>L-glutamine + H2O = L-glutamate + NH4(+)</text>
        <dbReference type="Rhea" id="RHEA:15889"/>
        <dbReference type="ChEBI" id="CHEBI:15377"/>
        <dbReference type="ChEBI" id="CHEBI:28938"/>
        <dbReference type="ChEBI" id="CHEBI:29985"/>
        <dbReference type="ChEBI" id="CHEBI:58359"/>
        <dbReference type="EC" id="3.5.1.2"/>
    </reaction>
</comment>
<dbReference type="NCBIfam" id="TIGR03800">
    <property type="entry name" value="PLP_synth_Pdx2"/>
    <property type="match status" value="1"/>
</dbReference>
<dbReference type="GO" id="GO:0008614">
    <property type="term" value="P:pyridoxine metabolic process"/>
    <property type="evidence" value="ECO:0007669"/>
    <property type="project" value="TreeGrafter"/>
</dbReference>
<organism evidence="8 9">
    <name type="scientific">Pycnococcus provasolii</name>
    <dbReference type="NCBI Taxonomy" id="41880"/>
    <lineage>
        <taxon>Eukaryota</taxon>
        <taxon>Viridiplantae</taxon>
        <taxon>Chlorophyta</taxon>
        <taxon>Pseudoscourfieldiophyceae</taxon>
        <taxon>Pseudoscourfieldiales</taxon>
        <taxon>Pycnococcaceae</taxon>
        <taxon>Pycnococcus</taxon>
    </lineage>
</organism>
<evidence type="ECO:0000256" key="1">
    <source>
        <dbReference type="ARBA" id="ARBA00008345"/>
    </source>
</evidence>
<dbReference type="CDD" id="cd01749">
    <property type="entry name" value="GATase1_PB"/>
    <property type="match status" value="1"/>
</dbReference>
<name>A0A830HXB5_9CHLO</name>
<dbReference type="GO" id="GO:0042823">
    <property type="term" value="P:pyridoxal phosphate biosynthetic process"/>
    <property type="evidence" value="ECO:0007669"/>
    <property type="project" value="InterPro"/>
</dbReference>
<evidence type="ECO:0000256" key="6">
    <source>
        <dbReference type="ARBA" id="ARBA00023239"/>
    </source>
</evidence>
<dbReference type="HAMAP" id="MF_01615">
    <property type="entry name" value="PdxT"/>
    <property type="match status" value="1"/>
</dbReference>
<dbReference type="EC" id="3.5.1.2" evidence="2"/>
<evidence type="ECO:0000256" key="4">
    <source>
        <dbReference type="ARBA" id="ARBA00022898"/>
    </source>
</evidence>
<dbReference type="FunFam" id="3.40.50.880:FF:000041">
    <property type="entry name" value="Glutamine amidotransferase subunit pdxT, putative"/>
    <property type="match status" value="1"/>
</dbReference>
<keyword evidence="4" id="KW-0663">Pyridoxal phosphate</keyword>
<evidence type="ECO:0000313" key="9">
    <source>
        <dbReference type="Proteomes" id="UP000660262"/>
    </source>
</evidence>
<reference evidence="8" key="1">
    <citation type="submission" date="2020-10" db="EMBL/GenBank/DDBJ databases">
        <title>Unveiling of a novel bifunctional photoreceptor, Dualchrome1, isolated from a cosmopolitan green alga.</title>
        <authorList>
            <person name="Suzuki S."/>
            <person name="Kawachi M."/>
        </authorList>
    </citation>
    <scope>NUCLEOTIDE SEQUENCE</scope>
    <source>
        <strain evidence="8">NIES 2893</strain>
    </source>
</reference>
<dbReference type="GO" id="GO:0005829">
    <property type="term" value="C:cytosol"/>
    <property type="evidence" value="ECO:0007669"/>
    <property type="project" value="TreeGrafter"/>
</dbReference>
<dbReference type="GO" id="GO:0016829">
    <property type="term" value="F:lyase activity"/>
    <property type="evidence" value="ECO:0007669"/>
    <property type="project" value="UniProtKB-KW"/>
</dbReference>
<dbReference type="InterPro" id="IPR029062">
    <property type="entry name" value="Class_I_gatase-like"/>
</dbReference>
<sequence>MSLTVGVLALQGSFAEHVTSLSGLPDPNLAVVEVKTPASLAKCDGLIIPGGESTTMALVARRWGLIEPLREFAGKGRPVWGTCAGMIFLANAAVAGTKEGGQELIGGLDIGVSRNFFGAQINSFETRLPAPQSLQSVQRGVPRDNIKETFRAIFIRAPAVMHVGKDVEVLGEYKLTDEERAEDASRPEKVVVAVRQGSLLATAFHPEVTDDRRWHALFVDMVSASAAKLGKAVESADAKQLAETDAHLVAPKDVSKPLPVITTPQSPFMR</sequence>
<evidence type="ECO:0000313" key="8">
    <source>
        <dbReference type="EMBL" id="GHP09607.1"/>
    </source>
</evidence>
<keyword evidence="9" id="KW-1185">Reference proteome</keyword>
<dbReference type="EMBL" id="BNJQ01000025">
    <property type="protein sequence ID" value="GHP09607.1"/>
    <property type="molecule type" value="Genomic_DNA"/>
</dbReference>
<dbReference type="PROSITE" id="PS01236">
    <property type="entry name" value="PDXT_SNO_1"/>
    <property type="match status" value="1"/>
</dbReference>
<dbReference type="Proteomes" id="UP000660262">
    <property type="component" value="Unassembled WGS sequence"/>
</dbReference>
<proteinExistence type="inferred from homology"/>
<dbReference type="InterPro" id="IPR002161">
    <property type="entry name" value="PdxT/SNO"/>
</dbReference>
<dbReference type="SUPFAM" id="SSF52317">
    <property type="entry name" value="Class I glutamine amidotransferase-like"/>
    <property type="match status" value="1"/>
</dbReference>
<keyword evidence="5" id="KW-0315">Glutamine amidotransferase</keyword>
<dbReference type="Gene3D" id="3.40.50.880">
    <property type="match status" value="1"/>
</dbReference>
<dbReference type="GO" id="GO:1903600">
    <property type="term" value="C:glutaminase complex"/>
    <property type="evidence" value="ECO:0007669"/>
    <property type="project" value="TreeGrafter"/>
</dbReference>
<protein>
    <recommendedName>
        <fullName evidence="2">glutaminase</fullName>
        <ecNumber evidence="2">3.5.1.2</ecNumber>
    </recommendedName>
</protein>
<evidence type="ECO:0000256" key="5">
    <source>
        <dbReference type="ARBA" id="ARBA00022962"/>
    </source>
</evidence>
<dbReference type="InterPro" id="IPR021196">
    <property type="entry name" value="PdxT/SNO_CS"/>
</dbReference>
<dbReference type="OrthoDB" id="2039at2759"/>
<comment type="caution">
    <text evidence="8">The sequence shown here is derived from an EMBL/GenBank/DDBJ whole genome shotgun (WGS) entry which is preliminary data.</text>
</comment>
<comment type="similarity">
    <text evidence="1">Belongs to the glutaminase PdxT/SNO family.</text>
</comment>
<evidence type="ECO:0000256" key="7">
    <source>
        <dbReference type="ARBA" id="ARBA00049534"/>
    </source>
</evidence>
<dbReference type="PANTHER" id="PTHR31559">
    <property type="entry name" value="PYRIDOXAL 5'-PHOSPHATE SYNTHASE SUBUNIT SNO"/>
    <property type="match status" value="1"/>
</dbReference>
<dbReference type="GO" id="GO:0004359">
    <property type="term" value="F:glutaminase activity"/>
    <property type="evidence" value="ECO:0007669"/>
    <property type="project" value="UniProtKB-EC"/>
</dbReference>
<keyword evidence="3" id="KW-0378">Hydrolase</keyword>
<evidence type="ECO:0000256" key="2">
    <source>
        <dbReference type="ARBA" id="ARBA00012918"/>
    </source>
</evidence>
<gene>
    <name evidence="8" type="ORF">PPROV_000834200</name>
</gene>
<accession>A0A830HXB5</accession>
<keyword evidence="6" id="KW-0456">Lyase</keyword>
<dbReference type="AlphaFoldDB" id="A0A830HXB5"/>
<dbReference type="PROSITE" id="PS51130">
    <property type="entry name" value="PDXT_SNO_2"/>
    <property type="match status" value="1"/>
</dbReference>
<evidence type="ECO:0000256" key="3">
    <source>
        <dbReference type="ARBA" id="ARBA00022801"/>
    </source>
</evidence>
<dbReference type="Pfam" id="PF01174">
    <property type="entry name" value="SNO"/>
    <property type="match status" value="1"/>
</dbReference>